<evidence type="ECO:0000313" key="2">
    <source>
        <dbReference type="Proteomes" id="UP001392437"/>
    </source>
</evidence>
<evidence type="ECO:0000313" key="1">
    <source>
        <dbReference type="EMBL" id="KAK8120378.1"/>
    </source>
</evidence>
<dbReference type="AlphaFoldDB" id="A0AAW0QZI6"/>
<organism evidence="1 2">
    <name type="scientific">Apiospora kogelbergensis</name>
    <dbReference type="NCBI Taxonomy" id="1337665"/>
    <lineage>
        <taxon>Eukaryota</taxon>
        <taxon>Fungi</taxon>
        <taxon>Dikarya</taxon>
        <taxon>Ascomycota</taxon>
        <taxon>Pezizomycotina</taxon>
        <taxon>Sordariomycetes</taxon>
        <taxon>Xylariomycetidae</taxon>
        <taxon>Amphisphaeriales</taxon>
        <taxon>Apiosporaceae</taxon>
        <taxon>Apiospora</taxon>
    </lineage>
</organism>
<comment type="caution">
    <text evidence="1">The sequence shown here is derived from an EMBL/GenBank/DDBJ whole genome shotgun (WGS) entry which is preliminary data.</text>
</comment>
<protein>
    <submittedName>
        <fullName evidence="1">Uncharacterized protein</fullName>
    </submittedName>
</protein>
<proteinExistence type="predicted"/>
<accession>A0AAW0QZI6</accession>
<name>A0AAW0QZI6_9PEZI</name>
<reference evidence="1 2" key="1">
    <citation type="submission" date="2023-01" db="EMBL/GenBank/DDBJ databases">
        <title>Analysis of 21 Apiospora genomes using comparative genomics revels a genus with tremendous synthesis potential of carbohydrate active enzymes and secondary metabolites.</title>
        <authorList>
            <person name="Sorensen T."/>
        </authorList>
    </citation>
    <scope>NUCLEOTIDE SEQUENCE [LARGE SCALE GENOMIC DNA]</scope>
    <source>
        <strain evidence="1 2">CBS 117206</strain>
    </source>
</reference>
<keyword evidence="2" id="KW-1185">Reference proteome</keyword>
<dbReference type="Proteomes" id="UP001392437">
    <property type="component" value="Unassembled WGS sequence"/>
</dbReference>
<gene>
    <name evidence="1" type="ORF">PG999_004498</name>
</gene>
<dbReference type="EMBL" id="JAQQWP010000004">
    <property type="protein sequence ID" value="KAK8120378.1"/>
    <property type="molecule type" value="Genomic_DNA"/>
</dbReference>
<sequence length="124" mass="14004">MSPKTISISKDSAHDNHPQLLPSTTGLYVRVPRDQQWILKSIAKPSLVKNNIIKFTATCHDASIRHDMVCEGPIPNLDVSHLGTKTTGLYAIESITHRYKSEGTKLLFVRFYDYQVEVKDLGEH</sequence>